<protein>
    <submittedName>
        <fullName evidence="1">Uncharacterized protein</fullName>
    </submittedName>
</protein>
<dbReference type="Proteomes" id="UP000494108">
    <property type="component" value="Unassembled WGS sequence"/>
</dbReference>
<keyword evidence="2" id="KW-1185">Reference proteome</keyword>
<proteinExistence type="predicted"/>
<evidence type="ECO:0000313" key="2">
    <source>
        <dbReference type="Proteomes" id="UP000494108"/>
    </source>
</evidence>
<evidence type="ECO:0000313" key="1">
    <source>
        <dbReference type="EMBL" id="CAB3629404.1"/>
    </source>
</evidence>
<accession>A0A6S6YKW9</accession>
<gene>
    <name evidence="1" type="ORF">LMG3431_00872</name>
</gene>
<dbReference type="EMBL" id="CADIJX010000001">
    <property type="protein sequence ID" value="CAB3629404.1"/>
    <property type="molecule type" value="Genomic_DNA"/>
</dbReference>
<sequence length="128" mass="13651">MGPARPEGRHALSWLAGGLAPALDARLGESDWNFRVTAGSDLFSKTTKPLMTLKNIADTHSPLAFDSEYADWNSPSSPSTASGLSSVELMRHALVKLKDSPAHHTPERIAAMQYLASAISMASIVTCS</sequence>
<organism evidence="1 2">
    <name type="scientific">Achromobacter pestifer</name>
    <dbReference type="NCBI Taxonomy" id="1353889"/>
    <lineage>
        <taxon>Bacteria</taxon>
        <taxon>Pseudomonadati</taxon>
        <taxon>Pseudomonadota</taxon>
        <taxon>Betaproteobacteria</taxon>
        <taxon>Burkholderiales</taxon>
        <taxon>Alcaligenaceae</taxon>
        <taxon>Achromobacter</taxon>
    </lineage>
</organism>
<reference evidence="1 2" key="1">
    <citation type="submission" date="2020-04" db="EMBL/GenBank/DDBJ databases">
        <authorList>
            <person name="De Canck E."/>
        </authorList>
    </citation>
    <scope>NUCLEOTIDE SEQUENCE [LARGE SCALE GENOMIC DNA]</scope>
    <source>
        <strain evidence="1 2">LMG 3431</strain>
    </source>
</reference>
<name>A0A6S6YKW9_9BURK</name>
<dbReference type="AlphaFoldDB" id="A0A6S6YKW9"/>